<keyword evidence="1" id="KW-1133">Transmembrane helix</keyword>
<name>A0ABW8BZJ3_9ACTN</name>
<dbReference type="Proteomes" id="UP001614394">
    <property type="component" value="Unassembled WGS sequence"/>
</dbReference>
<protein>
    <submittedName>
        <fullName evidence="3">TadE/TadG family type IV pilus assembly protein</fullName>
    </submittedName>
</protein>
<evidence type="ECO:0000313" key="3">
    <source>
        <dbReference type="EMBL" id="MFI9099583.1"/>
    </source>
</evidence>
<keyword evidence="1" id="KW-0812">Transmembrane</keyword>
<dbReference type="InterPro" id="IPR012495">
    <property type="entry name" value="TadE-like_dom"/>
</dbReference>
<feature type="transmembrane region" description="Helical" evidence="1">
    <location>
        <begin position="20"/>
        <end position="43"/>
    </location>
</feature>
<keyword evidence="4" id="KW-1185">Reference proteome</keyword>
<gene>
    <name evidence="3" type="ORF">ACIGXA_03590</name>
</gene>
<organism evidence="3 4">
    <name type="scientific">Streptomyces fildesensis</name>
    <dbReference type="NCBI Taxonomy" id="375757"/>
    <lineage>
        <taxon>Bacteria</taxon>
        <taxon>Bacillati</taxon>
        <taxon>Actinomycetota</taxon>
        <taxon>Actinomycetes</taxon>
        <taxon>Kitasatosporales</taxon>
        <taxon>Streptomycetaceae</taxon>
        <taxon>Streptomyces</taxon>
    </lineage>
</organism>
<dbReference type="EMBL" id="JBITYG010000001">
    <property type="protein sequence ID" value="MFI9099583.1"/>
    <property type="molecule type" value="Genomic_DNA"/>
</dbReference>
<dbReference type="RefSeq" id="WP_399644028.1">
    <property type="nucleotide sequence ID" value="NZ_JBITYG010000001.1"/>
</dbReference>
<evidence type="ECO:0000259" key="2">
    <source>
        <dbReference type="Pfam" id="PF07811"/>
    </source>
</evidence>
<dbReference type="Pfam" id="PF07811">
    <property type="entry name" value="TadE"/>
    <property type="match status" value="1"/>
</dbReference>
<evidence type="ECO:0000313" key="4">
    <source>
        <dbReference type="Proteomes" id="UP001614394"/>
    </source>
</evidence>
<reference evidence="3 4" key="1">
    <citation type="submission" date="2024-10" db="EMBL/GenBank/DDBJ databases">
        <title>The Natural Products Discovery Center: Release of the First 8490 Sequenced Strains for Exploring Actinobacteria Biosynthetic Diversity.</title>
        <authorList>
            <person name="Kalkreuter E."/>
            <person name="Kautsar S.A."/>
            <person name="Yang D."/>
            <person name="Bader C.D."/>
            <person name="Teijaro C.N."/>
            <person name="Fluegel L."/>
            <person name="Davis C.M."/>
            <person name="Simpson J.R."/>
            <person name="Lauterbach L."/>
            <person name="Steele A.D."/>
            <person name="Gui C."/>
            <person name="Meng S."/>
            <person name="Li G."/>
            <person name="Viehrig K."/>
            <person name="Ye F."/>
            <person name="Su P."/>
            <person name="Kiefer A.F."/>
            <person name="Nichols A."/>
            <person name="Cepeda A.J."/>
            <person name="Yan W."/>
            <person name="Fan B."/>
            <person name="Jiang Y."/>
            <person name="Adhikari A."/>
            <person name="Zheng C.-J."/>
            <person name="Schuster L."/>
            <person name="Cowan T.M."/>
            <person name="Smanski M.J."/>
            <person name="Chevrette M.G."/>
            <person name="De Carvalho L.P.S."/>
            <person name="Shen B."/>
        </authorList>
    </citation>
    <scope>NUCLEOTIDE SEQUENCE [LARGE SCALE GENOMIC DNA]</scope>
    <source>
        <strain evidence="3 4">NPDC053399</strain>
    </source>
</reference>
<proteinExistence type="predicted"/>
<feature type="domain" description="TadE-like" evidence="2">
    <location>
        <begin position="13"/>
        <end position="55"/>
    </location>
</feature>
<sequence length="128" mass="13227">MTGRGARRWRERGSASLEFLGVLPILLLIALAGIQLGFVAYAANQAGTAARTAARTAALRAPHADAGEAGRNAVSDWLRAGTSISPPSDDGDSVTMTATINIPSVIPGVSIFGPVRRSATMPKEDTTP</sequence>
<evidence type="ECO:0000256" key="1">
    <source>
        <dbReference type="SAM" id="Phobius"/>
    </source>
</evidence>
<keyword evidence="1" id="KW-0472">Membrane</keyword>
<accession>A0ABW8BZJ3</accession>
<comment type="caution">
    <text evidence="3">The sequence shown here is derived from an EMBL/GenBank/DDBJ whole genome shotgun (WGS) entry which is preliminary data.</text>
</comment>